<feature type="active site" description="Proton donor" evidence="9">
    <location>
        <position position="206"/>
    </location>
</feature>
<dbReference type="EMBL" id="GU567956">
    <property type="protein sequence ID" value="ADI21483.1"/>
    <property type="molecule type" value="Genomic_DNA"/>
</dbReference>
<evidence type="ECO:0000256" key="6">
    <source>
        <dbReference type="ARBA" id="ARBA00031852"/>
    </source>
</evidence>
<dbReference type="GO" id="GO:0005829">
    <property type="term" value="C:cytosol"/>
    <property type="evidence" value="ECO:0007669"/>
    <property type="project" value="TreeGrafter"/>
</dbReference>
<comment type="caution">
    <text evidence="9">Lacks conserved residue(s) required for the propagation of feature annotation.</text>
</comment>
<dbReference type="Pfam" id="PF00962">
    <property type="entry name" value="A_deaminase"/>
    <property type="match status" value="1"/>
</dbReference>
<dbReference type="GO" id="GO:0006154">
    <property type="term" value="P:adenosine catabolic process"/>
    <property type="evidence" value="ECO:0007669"/>
    <property type="project" value="TreeGrafter"/>
</dbReference>
<keyword evidence="5 9" id="KW-0546">Nucleotide metabolism</keyword>
<feature type="compositionally biased region" description="Basic residues" evidence="10">
    <location>
        <begin position="363"/>
        <end position="379"/>
    </location>
</feature>
<evidence type="ECO:0000256" key="3">
    <source>
        <dbReference type="ARBA" id="ARBA00022801"/>
    </source>
</evidence>
<dbReference type="PANTHER" id="PTHR11409">
    <property type="entry name" value="ADENOSINE DEAMINASE"/>
    <property type="match status" value="1"/>
</dbReference>
<dbReference type="GO" id="GO:0004000">
    <property type="term" value="F:adenosine deaminase activity"/>
    <property type="evidence" value="ECO:0007669"/>
    <property type="project" value="UniProtKB-UniRule"/>
</dbReference>
<evidence type="ECO:0000256" key="8">
    <source>
        <dbReference type="ARBA" id="ARBA00049213"/>
    </source>
</evidence>
<keyword evidence="2 9" id="KW-0479">Metal-binding</keyword>
<evidence type="ECO:0000256" key="1">
    <source>
        <dbReference type="ARBA" id="ARBA00012784"/>
    </source>
</evidence>
<comment type="cofactor">
    <cofactor evidence="9">
        <name>Zn(2+)</name>
        <dbReference type="ChEBI" id="CHEBI:29105"/>
    </cofactor>
    <text evidence="9">Binds 1 zinc ion per subunit.</text>
</comment>
<protein>
    <recommendedName>
        <fullName evidence="1 9">Adenosine deaminase</fullName>
        <ecNumber evidence="1 9">3.5.4.4</ecNumber>
    </recommendedName>
    <alternativeName>
        <fullName evidence="6 9">Adenosine aminohydrolase</fullName>
    </alternativeName>
</protein>
<dbReference type="AlphaFoldDB" id="E7C209"/>
<dbReference type="GO" id="GO:0009117">
    <property type="term" value="P:nucleotide metabolic process"/>
    <property type="evidence" value="ECO:0007669"/>
    <property type="project" value="UniProtKB-KW"/>
</dbReference>
<dbReference type="GO" id="GO:0060169">
    <property type="term" value="P:negative regulation of adenosine receptor signaling pathway"/>
    <property type="evidence" value="ECO:0007669"/>
    <property type="project" value="TreeGrafter"/>
</dbReference>
<dbReference type="SUPFAM" id="SSF51556">
    <property type="entry name" value="Metallo-dependent hydrolases"/>
    <property type="match status" value="1"/>
</dbReference>
<dbReference type="HAMAP" id="MF_00540">
    <property type="entry name" value="A_deaminase"/>
    <property type="match status" value="1"/>
</dbReference>
<comment type="function">
    <text evidence="9">Catalyzes the hydrolytic deamination of adenosine and 2-deoxyadenosine.</text>
</comment>
<accession>E7C209</accession>
<feature type="binding site" evidence="9">
    <location>
        <position position="20"/>
    </location>
    <ligand>
        <name>substrate</name>
    </ligand>
</feature>
<evidence type="ECO:0000256" key="4">
    <source>
        <dbReference type="ARBA" id="ARBA00022833"/>
    </source>
</evidence>
<evidence type="ECO:0000259" key="11">
    <source>
        <dbReference type="Pfam" id="PF00962"/>
    </source>
</evidence>
<feature type="binding site" evidence="9">
    <location>
        <position position="18"/>
    </location>
    <ligand>
        <name>Zn(2+)</name>
        <dbReference type="ChEBI" id="CHEBI:29105"/>
        <note>catalytic</note>
    </ligand>
</feature>
<dbReference type="GO" id="GO:0009168">
    <property type="term" value="P:purine ribonucleoside monophosphate biosynthetic process"/>
    <property type="evidence" value="ECO:0007669"/>
    <property type="project" value="UniProtKB-UniRule"/>
</dbReference>
<evidence type="ECO:0000256" key="2">
    <source>
        <dbReference type="ARBA" id="ARBA00022723"/>
    </source>
</evidence>
<evidence type="ECO:0000256" key="10">
    <source>
        <dbReference type="SAM" id="MobiDB-lite"/>
    </source>
</evidence>
<dbReference type="NCBIfam" id="TIGR01430">
    <property type="entry name" value="aden_deam"/>
    <property type="match status" value="1"/>
</dbReference>
<feature type="site" description="Important for catalytic activity" evidence="9">
    <location>
        <position position="227"/>
    </location>
</feature>
<evidence type="ECO:0000313" key="12">
    <source>
        <dbReference type="EMBL" id="ADI21483.1"/>
    </source>
</evidence>
<dbReference type="Gene3D" id="3.20.20.140">
    <property type="entry name" value="Metal-dependent hydrolases"/>
    <property type="match status" value="1"/>
</dbReference>
<proteinExistence type="inferred from homology"/>
<dbReference type="GO" id="GO:0008270">
    <property type="term" value="F:zinc ion binding"/>
    <property type="evidence" value="ECO:0007669"/>
    <property type="project" value="UniProtKB-UniRule"/>
</dbReference>
<evidence type="ECO:0000256" key="9">
    <source>
        <dbReference type="HAMAP-Rule" id="MF_00540"/>
    </source>
</evidence>
<comment type="catalytic activity">
    <reaction evidence="8">
        <text>2'-deoxyadenosine + H2O + H(+) = 2'-deoxyinosine + NH4(+)</text>
        <dbReference type="Rhea" id="RHEA:28190"/>
        <dbReference type="ChEBI" id="CHEBI:15377"/>
        <dbReference type="ChEBI" id="CHEBI:15378"/>
        <dbReference type="ChEBI" id="CHEBI:17256"/>
        <dbReference type="ChEBI" id="CHEBI:28938"/>
        <dbReference type="ChEBI" id="CHEBI:28997"/>
        <dbReference type="EC" id="3.5.4.4"/>
    </reaction>
    <physiologicalReaction direction="left-to-right" evidence="8">
        <dbReference type="Rhea" id="RHEA:28191"/>
    </physiologicalReaction>
</comment>
<reference evidence="12" key="1">
    <citation type="submission" date="2010-01" db="EMBL/GenBank/DDBJ databases">
        <title>Genome fragments of uncultured bacteria from the North Pacific subtropical Gyre.</title>
        <authorList>
            <person name="Pham V.D."/>
            <person name="Delong E.F."/>
        </authorList>
    </citation>
    <scope>NUCLEOTIDE SEQUENCE</scope>
</reference>
<keyword evidence="4 9" id="KW-0862">Zinc</keyword>
<keyword evidence="3 9" id="KW-0378">Hydrolase</keyword>
<feature type="binding site" evidence="9">
    <location>
        <position position="176"/>
    </location>
    <ligand>
        <name>substrate</name>
    </ligand>
</feature>
<feature type="binding site" evidence="9">
    <location>
        <position position="22"/>
    </location>
    <ligand>
        <name>substrate</name>
    </ligand>
</feature>
<feature type="binding site" evidence="9">
    <location>
        <position position="20"/>
    </location>
    <ligand>
        <name>Zn(2+)</name>
        <dbReference type="ChEBI" id="CHEBI:29105"/>
        <note>catalytic</note>
    </ligand>
</feature>
<dbReference type="PANTHER" id="PTHR11409:SF43">
    <property type="entry name" value="ADENOSINE DEAMINASE"/>
    <property type="match status" value="1"/>
</dbReference>
<dbReference type="GO" id="GO:0046103">
    <property type="term" value="P:inosine biosynthetic process"/>
    <property type="evidence" value="ECO:0007669"/>
    <property type="project" value="TreeGrafter"/>
</dbReference>
<dbReference type="CDD" id="cd01320">
    <property type="entry name" value="ADA"/>
    <property type="match status" value="1"/>
</dbReference>
<name>E7C209_9BACT</name>
<evidence type="ECO:0000256" key="5">
    <source>
        <dbReference type="ARBA" id="ARBA00023080"/>
    </source>
</evidence>
<feature type="binding site" evidence="9">
    <location>
        <position position="284"/>
    </location>
    <ligand>
        <name>Zn(2+)</name>
        <dbReference type="ChEBI" id="CHEBI:29105"/>
        <note>catalytic</note>
    </ligand>
</feature>
<evidence type="ECO:0000256" key="7">
    <source>
        <dbReference type="ARBA" id="ARBA00047989"/>
    </source>
</evidence>
<dbReference type="InterPro" id="IPR006330">
    <property type="entry name" value="Ado/ade_deaminase"/>
</dbReference>
<dbReference type="InterPro" id="IPR001365">
    <property type="entry name" value="A_deaminase_dom"/>
</dbReference>
<sequence>MSESTHSILKSLPKADLHCHLDGSLRLDTILDLAQIQGITLPCKNEAELRAALHMGNNCESLEDYLKAFELTLSVLQTEDALYRAAYELAEDAAKENVWYMEVRYAPLLHTREGLPLPAILQAVLEGMLDAQRDFGIQSRVIVCGIRNMDPMASFRMAELAIAFKHQGVVAFDLAGAESDNPAKDHVRAFQLILNNNVNCTLHAGEAYGPESIHQAIHYCGAHRIGHGVRLAEDGDLLNYVNDHRIALEVCPTSNVQTGAVKSLEAHPLRFYYDYGLRVTVNTDNRLITDTTVTQELIRAHDHMGFSLEELIQIIVFGFKASFLPLHEKRQLLLDVNQEIEAITSQPILPEEVDRGEVSIPSLRKRSRNRTQRPSKRPMKTPMTDD</sequence>
<dbReference type="InterPro" id="IPR032466">
    <property type="entry name" value="Metal_Hydrolase"/>
</dbReference>
<dbReference type="GO" id="GO:0009897">
    <property type="term" value="C:external side of plasma membrane"/>
    <property type="evidence" value="ECO:0007669"/>
    <property type="project" value="TreeGrafter"/>
</dbReference>
<organism evidence="12">
    <name type="scientific">uncultured myxobacterium HF0070_11L13</name>
    <dbReference type="NCBI Taxonomy" id="723554"/>
    <lineage>
        <taxon>Bacteria</taxon>
        <taxon>Pseudomonadati</taxon>
        <taxon>Myxococcota</taxon>
        <taxon>Myxococcia</taxon>
        <taxon>Myxococcales</taxon>
        <taxon>environmental samples</taxon>
    </lineage>
</organism>
<gene>
    <name evidence="9" type="primary">add</name>
</gene>
<feature type="region of interest" description="Disordered" evidence="10">
    <location>
        <begin position="354"/>
        <end position="386"/>
    </location>
</feature>
<dbReference type="GO" id="GO:0046936">
    <property type="term" value="F:2'-deoxyadenosine deaminase activity"/>
    <property type="evidence" value="ECO:0007669"/>
    <property type="project" value="RHEA"/>
</dbReference>
<feature type="binding site" evidence="9">
    <location>
        <position position="203"/>
    </location>
    <ligand>
        <name>Zn(2+)</name>
        <dbReference type="ChEBI" id="CHEBI:29105"/>
        <note>catalytic</note>
    </ligand>
</feature>
<dbReference type="EC" id="3.5.4.4" evidence="1 9"/>
<comment type="catalytic activity">
    <reaction evidence="7">
        <text>adenosine + H2O + H(+) = inosine + NH4(+)</text>
        <dbReference type="Rhea" id="RHEA:24408"/>
        <dbReference type="ChEBI" id="CHEBI:15377"/>
        <dbReference type="ChEBI" id="CHEBI:15378"/>
        <dbReference type="ChEBI" id="CHEBI:16335"/>
        <dbReference type="ChEBI" id="CHEBI:17596"/>
        <dbReference type="ChEBI" id="CHEBI:28938"/>
        <dbReference type="EC" id="3.5.4.4"/>
    </reaction>
    <physiologicalReaction direction="left-to-right" evidence="7">
        <dbReference type="Rhea" id="RHEA:24409"/>
    </physiologicalReaction>
</comment>
<comment type="similarity">
    <text evidence="9">Belongs to the metallo-dependent hydrolases superfamily. Adenosine and AMP deaminases family. Adenosine deaminase subfamily.</text>
</comment>
<dbReference type="GO" id="GO:0043103">
    <property type="term" value="P:hypoxanthine salvage"/>
    <property type="evidence" value="ECO:0007669"/>
    <property type="project" value="TreeGrafter"/>
</dbReference>
<dbReference type="InterPro" id="IPR028893">
    <property type="entry name" value="A_deaminase"/>
</dbReference>
<feature type="domain" description="Adenosine deaminase" evidence="11">
    <location>
        <begin position="13"/>
        <end position="337"/>
    </location>
</feature>